<sequence>MTGVSFDSFKAHWEVLRNGILTLHRDVAAPTLNALNQLLPRMLSRFNDVERKLDVLAAQQANLTTMPAALTELREVVIAGPDTTPTQQSLIMEPNAHRFFSDSTAVFEETSRITRVLPAHPLPLQPSSLPVDELFGQLHALHQNLLQWSIDIDNRVQQLATNLDLKLSFESFQSADRRLHNTIERLISEIHQSVATQQPTTDALSTLQQALEEIKSQLASTSAGDALQQIAQLLTNFRNPEHQSNVNADHEALPALNPTHDSLRCRSYGHISLSGHTFKAAIDFTQRPASSTLLLEITIDRLPNCTRVTCLLSDLGRLVVQKQFDTAHKLTNLPDDVLFLLHLHCPRFTYRREGVC</sequence>
<dbReference type="EMBL" id="OR026033">
    <property type="protein sequence ID" value="WLS55770.1"/>
    <property type="molecule type" value="Genomic_RNA"/>
</dbReference>
<name>A0AA50DH82_9VIRU</name>
<dbReference type="InterPro" id="IPR008398">
    <property type="entry name" value="Allexi_40kDa"/>
</dbReference>
<evidence type="ECO:0000313" key="1">
    <source>
        <dbReference type="EMBL" id="WLS55770.1"/>
    </source>
</evidence>
<organism evidence="1">
    <name type="scientific">Blackberry calico virus</name>
    <dbReference type="NCBI Taxonomy" id="3069585"/>
    <lineage>
        <taxon>Viruses</taxon>
        <taxon>Riboviria</taxon>
        <taxon>Orthornavirae</taxon>
        <taxon>Kitrinoviricota</taxon>
        <taxon>Alsuviricetes</taxon>
        <taxon>Tymovirales</taxon>
        <taxon>Alphaflexiviridae</taxon>
        <taxon>Allexivirus</taxon>
    </lineage>
</organism>
<dbReference type="Pfam" id="PF05549">
    <property type="entry name" value="Allexi_40kDa"/>
    <property type="match status" value="1"/>
</dbReference>
<proteinExistence type="predicted"/>
<reference evidence="1" key="1">
    <citation type="submission" date="2023-05" db="EMBL/GenBank/DDBJ databases">
        <authorList>
            <person name="Fager D."/>
            <person name="Mollov D."/>
        </authorList>
    </citation>
    <scope>NUCLEOTIDE SEQUENCE</scope>
    <source>
        <strain evidence="1">H5169-D1</strain>
    </source>
</reference>
<accession>A0AA50DH82</accession>
<protein>
    <submittedName>
        <fullName evidence="1">Serine-rich p40 protein</fullName>
    </submittedName>
</protein>